<keyword evidence="1" id="KW-0812">Transmembrane</keyword>
<dbReference type="Proteomes" id="UP000015105">
    <property type="component" value="Chromosome 2D"/>
</dbReference>
<evidence type="ECO:0000313" key="3">
    <source>
        <dbReference type="Proteomes" id="UP000015105"/>
    </source>
</evidence>
<evidence type="ECO:0008006" key="4">
    <source>
        <dbReference type="Google" id="ProtNLM"/>
    </source>
</evidence>
<sequence>MDPVSIAAVGWGVSALGWAASPIISKLLTKGFDYLGYDTAKKLAQLKPKILVLERVMQVVETSPDRPRLEKLFKELKSAFYEAEEILDAVEYHCLERQIQDGKLQSSMDKFWSSVAKFFSLKNEVFMLLPFVLISLSPPVLLFHVHIAFPRNKER</sequence>
<reference evidence="2" key="3">
    <citation type="journal article" date="2017" name="Nature">
        <title>Genome sequence of the progenitor of the wheat D genome Aegilops tauschii.</title>
        <authorList>
            <person name="Luo M.C."/>
            <person name="Gu Y.Q."/>
            <person name="Puiu D."/>
            <person name="Wang H."/>
            <person name="Twardziok S.O."/>
            <person name="Deal K.R."/>
            <person name="Huo N."/>
            <person name="Zhu T."/>
            <person name="Wang L."/>
            <person name="Wang Y."/>
            <person name="McGuire P.E."/>
            <person name="Liu S."/>
            <person name="Long H."/>
            <person name="Ramasamy R.K."/>
            <person name="Rodriguez J.C."/>
            <person name="Van S.L."/>
            <person name="Yuan L."/>
            <person name="Wang Z."/>
            <person name="Xia Z."/>
            <person name="Xiao L."/>
            <person name="Anderson O.D."/>
            <person name="Ouyang S."/>
            <person name="Liang Y."/>
            <person name="Zimin A.V."/>
            <person name="Pertea G."/>
            <person name="Qi P."/>
            <person name="Bennetzen J.L."/>
            <person name="Dai X."/>
            <person name="Dawson M.W."/>
            <person name="Muller H.G."/>
            <person name="Kugler K."/>
            <person name="Rivarola-Duarte L."/>
            <person name="Spannagl M."/>
            <person name="Mayer K.F.X."/>
            <person name="Lu F.H."/>
            <person name="Bevan M.W."/>
            <person name="Leroy P."/>
            <person name="Li P."/>
            <person name="You F.M."/>
            <person name="Sun Q."/>
            <person name="Liu Z."/>
            <person name="Lyons E."/>
            <person name="Wicker T."/>
            <person name="Salzberg S.L."/>
            <person name="Devos K.M."/>
            <person name="Dvorak J."/>
        </authorList>
    </citation>
    <scope>NUCLEOTIDE SEQUENCE [LARGE SCALE GENOMIC DNA]</scope>
    <source>
        <strain evidence="2">cv. AL8/78</strain>
    </source>
</reference>
<evidence type="ECO:0000256" key="1">
    <source>
        <dbReference type="SAM" id="Phobius"/>
    </source>
</evidence>
<proteinExistence type="predicted"/>
<dbReference type="EnsemblPlants" id="AET2Gv21310200.1">
    <property type="protein sequence ID" value="AET2Gv21310200.1"/>
    <property type="gene ID" value="AET2Gv21310200"/>
</dbReference>
<dbReference type="Gramene" id="AET2Gv21310200.1">
    <property type="protein sequence ID" value="AET2Gv21310200.1"/>
    <property type="gene ID" value="AET2Gv21310200"/>
</dbReference>
<accession>A0A453DMH8</accession>
<name>A0A453DMH8_AEGTS</name>
<keyword evidence="1" id="KW-1133">Transmembrane helix</keyword>
<reference evidence="3" key="1">
    <citation type="journal article" date="2014" name="Science">
        <title>Ancient hybridizations among the ancestral genomes of bread wheat.</title>
        <authorList>
            <consortium name="International Wheat Genome Sequencing Consortium,"/>
            <person name="Marcussen T."/>
            <person name="Sandve S.R."/>
            <person name="Heier L."/>
            <person name="Spannagl M."/>
            <person name="Pfeifer M."/>
            <person name="Jakobsen K.S."/>
            <person name="Wulff B.B."/>
            <person name="Steuernagel B."/>
            <person name="Mayer K.F."/>
            <person name="Olsen O.A."/>
        </authorList>
    </citation>
    <scope>NUCLEOTIDE SEQUENCE [LARGE SCALE GENOMIC DNA]</scope>
    <source>
        <strain evidence="3">cv. AL8/78</strain>
    </source>
</reference>
<organism evidence="2 3">
    <name type="scientific">Aegilops tauschii subsp. strangulata</name>
    <name type="common">Goatgrass</name>
    <dbReference type="NCBI Taxonomy" id="200361"/>
    <lineage>
        <taxon>Eukaryota</taxon>
        <taxon>Viridiplantae</taxon>
        <taxon>Streptophyta</taxon>
        <taxon>Embryophyta</taxon>
        <taxon>Tracheophyta</taxon>
        <taxon>Spermatophyta</taxon>
        <taxon>Magnoliopsida</taxon>
        <taxon>Liliopsida</taxon>
        <taxon>Poales</taxon>
        <taxon>Poaceae</taxon>
        <taxon>BOP clade</taxon>
        <taxon>Pooideae</taxon>
        <taxon>Triticodae</taxon>
        <taxon>Triticeae</taxon>
        <taxon>Triticinae</taxon>
        <taxon>Aegilops</taxon>
    </lineage>
</organism>
<evidence type="ECO:0000313" key="2">
    <source>
        <dbReference type="EnsemblPlants" id="AET2Gv21310200.1"/>
    </source>
</evidence>
<keyword evidence="1" id="KW-0472">Membrane</keyword>
<keyword evidence="3" id="KW-1185">Reference proteome</keyword>
<reference evidence="3" key="2">
    <citation type="journal article" date="2017" name="Nat. Plants">
        <title>The Aegilops tauschii genome reveals multiple impacts of transposons.</title>
        <authorList>
            <person name="Zhao G."/>
            <person name="Zou C."/>
            <person name="Li K."/>
            <person name="Wang K."/>
            <person name="Li T."/>
            <person name="Gao L."/>
            <person name="Zhang X."/>
            <person name="Wang H."/>
            <person name="Yang Z."/>
            <person name="Liu X."/>
            <person name="Jiang W."/>
            <person name="Mao L."/>
            <person name="Kong X."/>
            <person name="Jiao Y."/>
            <person name="Jia J."/>
        </authorList>
    </citation>
    <scope>NUCLEOTIDE SEQUENCE [LARGE SCALE GENOMIC DNA]</scope>
    <source>
        <strain evidence="3">cv. AL8/78</strain>
    </source>
</reference>
<reference evidence="2" key="4">
    <citation type="submission" date="2019-03" db="UniProtKB">
        <authorList>
            <consortium name="EnsemblPlants"/>
        </authorList>
    </citation>
    <scope>IDENTIFICATION</scope>
</reference>
<dbReference type="AlphaFoldDB" id="A0A453DMH8"/>
<feature type="transmembrane region" description="Helical" evidence="1">
    <location>
        <begin position="125"/>
        <end position="149"/>
    </location>
</feature>
<reference evidence="2" key="5">
    <citation type="journal article" date="2021" name="G3 (Bethesda)">
        <title>Aegilops tauschii genome assembly Aet v5.0 features greater sequence contiguity and improved annotation.</title>
        <authorList>
            <person name="Wang L."/>
            <person name="Zhu T."/>
            <person name="Rodriguez J.C."/>
            <person name="Deal K.R."/>
            <person name="Dubcovsky J."/>
            <person name="McGuire P.E."/>
            <person name="Lux T."/>
            <person name="Spannagl M."/>
            <person name="Mayer K.F.X."/>
            <person name="Baldrich P."/>
            <person name="Meyers B.C."/>
            <person name="Huo N."/>
            <person name="Gu Y.Q."/>
            <person name="Zhou H."/>
            <person name="Devos K.M."/>
            <person name="Bennetzen J.L."/>
            <person name="Unver T."/>
            <person name="Budak H."/>
            <person name="Gulick P.J."/>
            <person name="Galiba G."/>
            <person name="Kalapos B."/>
            <person name="Nelson D.R."/>
            <person name="Li P."/>
            <person name="You F.M."/>
            <person name="Luo M.C."/>
            <person name="Dvorak J."/>
        </authorList>
    </citation>
    <scope>NUCLEOTIDE SEQUENCE [LARGE SCALE GENOMIC DNA]</scope>
    <source>
        <strain evidence="2">cv. AL8/78</strain>
    </source>
</reference>
<protein>
    <recommendedName>
        <fullName evidence="4">Rx N-terminal domain-containing protein</fullName>
    </recommendedName>
</protein>